<dbReference type="SUPFAM" id="SSF52540">
    <property type="entry name" value="P-loop containing nucleoside triphosphate hydrolases"/>
    <property type="match status" value="1"/>
</dbReference>
<accession>E3J6Q0</accession>
<dbReference type="InterPro" id="IPR003439">
    <property type="entry name" value="ABC_transporter-like_ATP-bd"/>
</dbReference>
<dbReference type="GO" id="GO:0005524">
    <property type="term" value="F:ATP binding"/>
    <property type="evidence" value="ECO:0007669"/>
    <property type="project" value="UniProtKB-KW"/>
</dbReference>
<evidence type="ECO:0000256" key="2">
    <source>
        <dbReference type="ARBA" id="ARBA00022448"/>
    </source>
</evidence>
<evidence type="ECO:0000313" key="7">
    <source>
        <dbReference type="Proteomes" id="UP000002484"/>
    </source>
</evidence>
<dbReference type="GO" id="GO:0016887">
    <property type="term" value="F:ATP hydrolysis activity"/>
    <property type="evidence" value="ECO:0007669"/>
    <property type="project" value="InterPro"/>
</dbReference>
<evidence type="ECO:0000256" key="4">
    <source>
        <dbReference type="ARBA" id="ARBA00022840"/>
    </source>
</evidence>
<proteinExistence type="inferred from homology"/>
<dbReference type="Pfam" id="PF00005">
    <property type="entry name" value="ABC_tran"/>
    <property type="match status" value="1"/>
</dbReference>
<dbReference type="KEGG" id="fri:FraEuI1c_3968"/>
<keyword evidence="7" id="KW-1185">Reference proteome</keyword>
<dbReference type="InterPro" id="IPR017911">
    <property type="entry name" value="MacB-like_ATP-bd"/>
</dbReference>
<dbReference type="PANTHER" id="PTHR24220:SF689">
    <property type="entry name" value="LIPOPROTEIN-RELEASING SYSTEM ATP-BINDING PROTEIN LOLD"/>
    <property type="match status" value="1"/>
</dbReference>
<evidence type="ECO:0000256" key="3">
    <source>
        <dbReference type="ARBA" id="ARBA00022741"/>
    </source>
</evidence>
<dbReference type="AlphaFoldDB" id="E3J6Q0"/>
<keyword evidence="2" id="KW-0813">Transport</keyword>
<evidence type="ECO:0000256" key="1">
    <source>
        <dbReference type="ARBA" id="ARBA00005417"/>
    </source>
</evidence>
<protein>
    <submittedName>
        <fullName evidence="6">ABC transporter related protein</fullName>
    </submittedName>
</protein>
<dbReference type="PROSITE" id="PS50893">
    <property type="entry name" value="ABC_TRANSPORTER_2"/>
    <property type="match status" value="1"/>
</dbReference>
<organism evidence="6 7">
    <name type="scientific">Pseudofrankia inefficax (strain DSM 45817 / CECT 9037 / DDB 130130 / EuI1c)</name>
    <name type="common">Frankia inefficax</name>
    <dbReference type="NCBI Taxonomy" id="298654"/>
    <lineage>
        <taxon>Bacteria</taxon>
        <taxon>Bacillati</taxon>
        <taxon>Actinomycetota</taxon>
        <taxon>Actinomycetes</taxon>
        <taxon>Frankiales</taxon>
        <taxon>Frankiaceae</taxon>
        <taxon>Pseudofrankia</taxon>
    </lineage>
</organism>
<sequence>MDTSAAVDTSAVGVEPDQPALAARSLYRFFRAGDEETLALRGVSLAVAPGEILAVAGPSGSGKSTLLACLAGTDEPDGGTVLVAGQRLSHRLEAERTRLRARLIGLLFQSSNLLAHLTVAQNVQLVRRLARGPVSTRTEDLLGQLGLGRRARAYPAQLSGGELARAGLAVALANDPVVLLADEPTGELDLATERDVLALLRARARGGIAVVIASHSPAVAAAADRVLTLTDGRLAP</sequence>
<dbReference type="HOGENOM" id="CLU_000604_1_22_11"/>
<dbReference type="PANTHER" id="PTHR24220">
    <property type="entry name" value="IMPORT ATP-BINDING PROTEIN"/>
    <property type="match status" value="1"/>
</dbReference>
<dbReference type="InterPro" id="IPR003593">
    <property type="entry name" value="AAA+_ATPase"/>
</dbReference>
<evidence type="ECO:0000313" key="6">
    <source>
        <dbReference type="EMBL" id="ADP81974.1"/>
    </source>
</evidence>
<name>E3J6Q0_PSEI1</name>
<dbReference type="SMART" id="SM00382">
    <property type="entry name" value="AAA"/>
    <property type="match status" value="1"/>
</dbReference>
<dbReference type="PROSITE" id="PS00211">
    <property type="entry name" value="ABC_TRANSPORTER_1"/>
    <property type="match status" value="1"/>
</dbReference>
<dbReference type="Gene3D" id="3.40.50.300">
    <property type="entry name" value="P-loop containing nucleotide triphosphate hydrolases"/>
    <property type="match status" value="1"/>
</dbReference>
<reference evidence="6 7" key="1">
    <citation type="submission" date="2010-10" db="EMBL/GenBank/DDBJ databases">
        <title>Complete sequence of Frankia sp. EuI1c.</title>
        <authorList>
            <consortium name="US DOE Joint Genome Institute"/>
            <person name="Lucas S."/>
            <person name="Copeland A."/>
            <person name="Lapidus A."/>
            <person name="Cheng J.-F."/>
            <person name="Bruce D."/>
            <person name="Goodwin L."/>
            <person name="Pitluck S."/>
            <person name="Chertkov O."/>
            <person name="Detter J.C."/>
            <person name="Han C."/>
            <person name="Tapia R."/>
            <person name="Land M."/>
            <person name="Hauser L."/>
            <person name="Jeffries C."/>
            <person name="Kyrpides N."/>
            <person name="Ivanova N."/>
            <person name="Mikhailova N."/>
            <person name="Beauchemin N."/>
            <person name="Sen A."/>
            <person name="Sur S.A."/>
            <person name="Gtari M."/>
            <person name="Wall L."/>
            <person name="Tisa L."/>
            <person name="Woyke T."/>
        </authorList>
    </citation>
    <scope>NUCLEOTIDE SEQUENCE [LARGE SCALE GENOMIC DNA]</scope>
    <source>
        <strain evidence="7">DSM 45817 / CECT 9037 / EuI1c</strain>
    </source>
</reference>
<evidence type="ECO:0000259" key="5">
    <source>
        <dbReference type="PROSITE" id="PS50893"/>
    </source>
</evidence>
<dbReference type="InterPro" id="IPR027417">
    <property type="entry name" value="P-loop_NTPase"/>
</dbReference>
<dbReference type="Proteomes" id="UP000002484">
    <property type="component" value="Chromosome"/>
</dbReference>
<comment type="similarity">
    <text evidence="1">Belongs to the ABC transporter superfamily.</text>
</comment>
<dbReference type="InterPro" id="IPR015854">
    <property type="entry name" value="ABC_transpr_LolD-like"/>
</dbReference>
<feature type="domain" description="ABC transporter" evidence="5">
    <location>
        <begin position="21"/>
        <end position="235"/>
    </location>
</feature>
<gene>
    <name evidence="6" type="ordered locus">FraEuI1c_3968</name>
</gene>
<keyword evidence="4" id="KW-0067">ATP-binding</keyword>
<dbReference type="EMBL" id="CP002299">
    <property type="protein sequence ID" value="ADP81974.1"/>
    <property type="molecule type" value="Genomic_DNA"/>
</dbReference>
<dbReference type="eggNOG" id="COG1136">
    <property type="taxonomic scope" value="Bacteria"/>
</dbReference>
<dbReference type="CDD" id="cd03255">
    <property type="entry name" value="ABC_MJ0796_LolCDE_FtsE"/>
    <property type="match status" value="1"/>
</dbReference>
<dbReference type="InterPro" id="IPR017871">
    <property type="entry name" value="ABC_transporter-like_CS"/>
</dbReference>
<dbReference type="GO" id="GO:0005886">
    <property type="term" value="C:plasma membrane"/>
    <property type="evidence" value="ECO:0007669"/>
    <property type="project" value="TreeGrafter"/>
</dbReference>
<dbReference type="InParanoid" id="E3J6Q0"/>
<dbReference type="GO" id="GO:0022857">
    <property type="term" value="F:transmembrane transporter activity"/>
    <property type="evidence" value="ECO:0007669"/>
    <property type="project" value="TreeGrafter"/>
</dbReference>
<keyword evidence="3" id="KW-0547">Nucleotide-binding</keyword>
<dbReference type="STRING" id="298654.FraEuI1c_3968"/>